<accession>A0A3A8KFV8</accession>
<feature type="signal peptide" evidence="1">
    <location>
        <begin position="1"/>
        <end position="24"/>
    </location>
</feature>
<proteinExistence type="predicted"/>
<evidence type="ECO:0008006" key="4">
    <source>
        <dbReference type="Google" id="ProtNLM"/>
    </source>
</evidence>
<evidence type="ECO:0000313" key="3">
    <source>
        <dbReference type="Proteomes" id="UP000268313"/>
    </source>
</evidence>
<dbReference type="PROSITE" id="PS51257">
    <property type="entry name" value="PROKAR_LIPOPROTEIN"/>
    <property type="match status" value="1"/>
</dbReference>
<gene>
    <name evidence="2" type="ORF">D7X32_22680</name>
</gene>
<dbReference type="AlphaFoldDB" id="A0A3A8KFV8"/>
<organism evidence="2 3">
    <name type="scientific">Corallococcus carmarthensis</name>
    <dbReference type="NCBI Taxonomy" id="2316728"/>
    <lineage>
        <taxon>Bacteria</taxon>
        <taxon>Pseudomonadati</taxon>
        <taxon>Myxococcota</taxon>
        <taxon>Myxococcia</taxon>
        <taxon>Myxococcales</taxon>
        <taxon>Cystobacterineae</taxon>
        <taxon>Myxococcaceae</taxon>
        <taxon>Corallococcus</taxon>
    </lineage>
</organism>
<feature type="chain" id="PRO_5017266669" description="Lipoprotein" evidence="1">
    <location>
        <begin position="25"/>
        <end position="91"/>
    </location>
</feature>
<reference evidence="3" key="1">
    <citation type="submission" date="2018-09" db="EMBL/GenBank/DDBJ databases">
        <authorList>
            <person name="Livingstone P.G."/>
            <person name="Whitworth D.E."/>
        </authorList>
    </citation>
    <scope>NUCLEOTIDE SEQUENCE [LARGE SCALE GENOMIC DNA]</scope>
    <source>
        <strain evidence="3">CA043D</strain>
    </source>
</reference>
<protein>
    <recommendedName>
        <fullName evidence="4">Lipoprotein</fullName>
    </recommendedName>
</protein>
<comment type="caution">
    <text evidence="2">The sequence shown here is derived from an EMBL/GenBank/DDBJ whole genome shotgun (WGS) entry which is preliminary data.</text>
</comment>
<name>A0A3A8KFV8_9BACT</name>
<evidence type="ECO:0000313" key="2">
    <source>
        <dbReference type="EMBL" id="RKH00734.1"/>
    </source>
</evidence>
<sequence>MWRSLCVAAFCVFGLTACGGSTTAEETLGTQEQGLACEAGTGACPGTTVCAYNGPGDEGLCRPACINGTCSNGQTCCTQPSGAPYCNSFCY</sequence>
<keyword evidence="3" id="KW-1185">Reference proteome</keyword>
<dbReference type="EMBL" id="RAWE01000087">
    <property type="protein sequence ID" value="RKH00734.1"/>
    <property type="molecule type" value="Genomic_DNA"/>
</dbReference>
<dbReference type="Proteomes" id="UP000268313">
    <property type="component" value="Unassembled WGS sequence"/>
</dbReference>
<keyword evidence="1" id="KW-0732">Signal</keyword>
<evidence type="ECO:0000256" key="1">
    <source>
        <dbReference type="SAM" id="SignalP"/>
    </source>
</evidence>